<dbReference type="SUPFAM" id="SSF54862">
    <property type="entry name" value="4Fe-4S ferredoxins"/>
    <property type="match status" value="1"/>
</dbReference>
<evidence type="ECO:0000256" key="10">
    <source>
        <dbReference type="ARBA" id="ARBA00023014"/>
    </source>
</evidence>
<dbReference type="InterPro" id="IPR050157">
    <property type="entry name" value="PSI_iron-sulfur_center"/>
</dbReference>
<name>A0A1M6Q798_9FIRM</name>
<dbReference type="Proteomes" id="UP000184082">
    <property type="component" value="Unassembled WGS sequence"/>
</dbReference>
<feature type="domain" description="4Fe-4S ferredoxin-type" evidence="11">
    <location>
        <begin position="1"/>
        <end position="28"/>
    </location>
</feature>
<dbReference type="InterPro" id="IPR017896">
    <property type="entry name" value="4Fe4S_Fe-S-bd"/>
</dbReference>
<evidence type="ECO:0000256" key="4">
    <source>
        <dbReference type="ARBA" id="ARBA00022448"/>
    </source>
</evidence>
<dbReference type="GO" id="GO:0046872">
    <property type="term" value="F:metal ion binding"/>
    <property type="evidence" value="ECO:0007669"/>
    <property type="project" value="UniProtKB-KW"/>
</dbReference>
<dbReference type="PROSITE" id="PS51379">
    <property type="entry name" value="4FE4S_FER_2"/>
    <property type="match status" value="2"/>
</dbReference>
<dbReference type="GO" id="GO:0051539">
    <property type="term" value="F:4 iron, 4 sulfur cluster binding"/>
    <property type="evidence" value="ECO:0007669"/>
    <property type="project" value="UniProtKB-KW"/>
</dbReference>
<keyword evidence="5" id="KW-0004">4Fe-4S</keyword>
<dbReference type="FunFam" id="3.30.70.20:FF:000045">
    <property type="entry name" value="Ferredoxin, 4Fe-4S"/>
    <property type="match status" value="1"/>
</dbReference>
<dbReference type="PROSITE" id="PS00198">
    <property type="entry name" value="4FE4S_FER_1"/>
    <property type="match status" value="2"/>
</dbReference>
<evidence type="ECO:0000256" key="6">
    <source>
        <dbReference type="ARBA" id="ARBA00022723"/>
    </source>
</evidence>
<evidence type="ECO:0000256" key="3">
    <source>
        <dbReference type="ARBA" id="ARBA00013529"/>
    </source>
</evidence>
<dbReference type="PANTHER" id="PTHR24960:SF79">
    <property type="entry name" value="PHOTOSYSTEM I IRON-SULFUR CENTER"/>
    <property type="match status" value="1"/>
</dbReference>
<keyword evidence="10" id="KW-0411">Iron-sulfur</keyword>
<evidence type="ECO:0000256" key="7">
    <source>
        <dbReference type="ARBA" id="ARBA00022737"/>
    </source>
</evidence>
<evidence type="ECO:0000256" key="1">
    <source>
        <dbReference type="ARBA" id="ARBA00001966"/>
    </source>
</evidence>
<proteinExistence type="predicted"/>
<evidence type="ECO:0000256" key="2">
    <source>
        <dbReference type="ARBA" id="ARBA00003532"/>
    </source>
</evidence>
<dbReference type="GO" id="GO:0005737">
    <property type="term" value="C:cytoplasm"/>
    <property type="evidence" value="ECO:0007669"/>
    <property type="project" value="TreeGrafter"/>
</dbReference>
<keyword evidence="9" id="KW-0408">Iron</keyword>
<dbReference type="EMBL" id="FRAJ01000010">
    <property type="protein sequence ID" value="SHK15987.1"/>
    <property type="molecule type" value="Genomic_DNA"/>
</dbReference>
<evidence type="ECO:0000256" key="9">
    <source>
        <dbReference type="ARBA" id="ARBA00023004"/>
    </source>
</evidence>
<evidence type="ECO:0000256" key="5">
    <source>
        <dbReference type="ARBA" id="ARBA00022485"/>
    </source>
</evidence>
<comment type="function">
    <text evidence="2">Ferredoxins are iron-sulfur proteins that transfer electrons in a wide variety of metabolic reactions.</text>
</comment>
<accession>A0A1M6Q798</accession>
<dbReference type="RefSeq" id="WP_072966983.1">
    <property type="nucleotide sequence ID" value="NZ_FRAJ01000010.1"/>
</dbReference>
<gene>
    <name evidence="12" type="ORF">SAMN02745883_01416</name>
</gene>
<dbReference type="InterPro" id="IPR017900">
    <property type="entry name" value="4Fe4S_Fe_S_CS"/>
</dbReference>
<dbReference type="Pfam" id="PF12838">
    <property type="entry name" value="Fer4_7"/>
    <property type="match status" value="1"/>
</dbReference>
<reference evidence="12 13" key="1">
    <citation type="submission" date="2016-11" db="EMBL/GenBank/DDBJ databases">
        <authorList>
            <person name="Jaros S."/>
            <person name="Januszkiewicz K."/>
            <person name="Wedrychowicz H."/>
        </authorList>
    </citation>
    <scope>NUCLEOTIDE SEQUENCE [LARGE SCALE GENOMIC DNA]</scope>
    <source>
        <strain evidence="12 13">DSM 14501</strain>
    </source>
</reference>
<evidence type="ECO:0000259" key="11">
    <source>
        <dbReference type="PROSITE" id="PS51379"/>
    </source>
</evidence>
<dbReference type="PANTHER" id="PTHR24960">
    <property type="entry name" value="PHOTOSYSTEM I IRON-SULFUR CENTER-RELATED"/>
    <property type="match status" value="1"/>
</dbReference>
<evidence type="ECO:0000256" key="8">
    <source>
        <dbReference type="ARBA" id="ARBA00022982"/>
    </source>
</evidence>
<protein>
    <recommendedName>
        <fullName evidence="3">Ferredoxin</fullName>
    </recommendedName>
</protein>
<keyword evidence="4" id="KW-0813">Transport</keyword>
<comment type="cofactor">
    <cofactor evidence="1">
        <name>[4Fe-4S] cluster</name>
        <dbReference type="ChEBI" id="CHEBI:49883"/>
    </cofactor>
</comment>
<sequence length="56" mass="5641">MAYKITDACISCGACEPECPVNAISAGDDKYVIDAAACIDCGACANVCPVDAPQAE</sequence>
<dbReference type="AlphaFoldDB" id="A0A1M6Q798"/>
<keyword evidence="7" id="KW-0677">Repeat</keyword>
<organism evidence="12 13">
    <name type="scientific">Caminicella sporogenes DSM 14501</name>
    <dbReference type="NCBI Taxonomy" id="1121266"/>
    <lineage>
        <taxon>Bacteria</taxon>
        <taxon>Bacillati</taxon>
        <taxon>Bacillota</taxon>
        <taxon>Clostridia</taxon>
        <taxon>Peptostreptococcales</taxon>
        <taxon>Caminicellaceae</taxon>
        <taxon>Caminicella</taxon>
    </lineage>
</organism>
<dbReference type="STRING" id="1121266.SAMN02745883_01416"/>
<evidence type="ECO:0000313" key="12">
    <source>
        <dbReference type="EMBL" id="SHK15987.1"/>
    </source>
</evidence>
<keyword evidence="13" id="KW-1185">Reference proteome</keyword>
<dbReference type="Gene3D" id="3.30.70.20">
    <property type="match status" value="1"/>
</dbReference>
<feature type="domain" description="4Fe-4S ferredoxin-type" evidence="11">
    <location>
        <begin position="29"/>
        <end position="56"/>
    </location>
</feature>
<keyword evidence="8" id="KW-0249">Electron transport</keyword>
<evidence type="ECO:0000313" key="13">
    <source>
        <dbReference type="Proteomes" id="UP000184082"/>
    </source>
</evidence>
<keyword evidence="6" id="KW-0479">Metal-binding</keyword>